<name>A0A3E1YBA4_9BACT</name>
<dbReference type="Pfam" id="PF14114">
    <property type="entry name" value="DUF4286"/>
    <property type="match status" value="1"/>
</dbReference>
<reference evidence="1 2" key="1">
    <citation type="submission" date="2018-07" db="EMBL/GenBank/DDBJ databases">
        <title>Chitinophaga K2CV101002-2 sp. nov., isolated from a monsoon evergreen broad-leaved forest soil.</title>
        <authorList>
            <person name="Lv Y."/>
        </authorList>
    </citation>
    <scope>NUCLEOTIDE SEQUENCE [LARGE SCALE GENOMIC DNA]</scope>
    <source>
        <strain evidence="1 2">GDMCC 1.1288</strain>
    </source>
</reference>
<dbReference type="AlphaFoldDB" id="A0A3E1YBA4"/>
<dbReference type="InterPro" id="IPR025563">
    <property type="entry name" value="DUF4286"/>
</dbReference>
<evidence type="ECO:0000313" key="1">
    <source>
        <dbReference type="EMBL" id="RFS23269.1"/>
    </source>
</evidence>
<protein>
    <submittedName>
        <fullName evidence="1">DUF4286 family protein</fullName>
    </submittedName>
</protein>
<accession>A0A3E1YBA4</accession>
<dbReference type="RefSeq" id="WP_116975465.1">
    <property type="nucleotide sequence ID" value="NZ_QPMM01000004.1"/>
</dbReference>
<comment type="caution">
    <text evidence="1">The sequence shown here is derived from an EMBL/GenBank/DDBJ whole genome shotgun (WGS) entry which is preliminary data.</text>
</comment>
<proteinExistence type="predicted"/>
<dbReference type="Proteomes" id="UP000260644">
    <property type="component" value="Unassembled WGS sequence"/>
</dbReference>
<keyword evidence="2" id="KW-1185">Reference proteome</keyword>
<dbReference type="EMBL" id="QPMM01000004">
    <property type="protein sequence ID" value="RFS23269.1"/>
    <property type="molecule type" value="Genomic_DNA"/>
</dbReference>
<organism evidence="1 2">
    <name type="scientific">Chitinophaga silvatica</name>
    <dbReference type="NCBI Taxonomy" id="2282649"/>
    <lineage>
        <taxon>Bacteria</taxon>
        <taxon>Pseudomonadati</taxon>
        <taxon>Bacteroidota</taxon>
        <taxon>Chitinophagia</taxon>
        <taxon>Chitinophagales</taxon>
        <taxon>Chitinophagaceae</taxon>
        <taxon>Chitinophaga</taxon>
    </lineage>
</organism>
<sequence length="100" mass="11759">MIIYNITVKVATEACEAWLKWMREIHIPEMLATGLFSEYRISRLLEQDDSEGPTYAIQFYAPSMEHYDVFKSQHQRALRQKGYDAFGDRFIAFTTVMEVL</sequence>
<dbReference type="OrthoDB" id="1121837at2"/>
<gene>
    <name evidence="1" type="ORF">DVR12_09620</name>
</gene>
<evidence type="ECO:0000313" key="2">
    <source>
        <dbReference type="Proteomes" id="UP000260644"/>
    </source>
</evidence>